<comment type="caution">
    <text evidence="1">The sequence shown here is derived from an EMBL/GenBank/DDBJ whole genome shotgun (WGS) entry which is preliminary data.</text>
</comment>
<gene>
    <name evidence="1" type="ORF">CJD36_004515</name>
</gene>
<dbReference type="InterPro" id="IPR011990">
    <property type="entry name" value="TPR-like_helical_dom_sf"/>
</dbReference>
<organism evidence="1 2">
    <name type="scientific">Flavipsychrobacter stenotrophus</name>
    <dbReference type="NCBI Taxonomy" id="2077091"/>
    <lineage>
        <taxon>Bacteria</taxon>
        <taxon>Pseudomonadati</taxon>
        <taxon>Bacteroidota</taxon>
        <taxon>Chitinophagia</taxon>
        <taxon>Chitinophagales</taxon>
        <taxon>Chitinophagaceae</taxon>
        <taxon>Flavipsychrobacter</taxon>
    </lineage>
</organism>
<name>A0A2S7T1C2_9BACT</name>
<evidence type="ECO:0000313" key="1">
    <source>
        <dbReference type="EMBL" id="PQJ13012.1"/>
    </source>
</evidence>
<proteinExistence type="predicted"/>
<dbReference type="InterPro" id="IPR019734">
    <property type="entry name" value="TPR_rpt"/>
</dbReference>
<dbReference type="EMBL" id="PPSL01000001">
    <property type="protein sequence ID" value="PQJ13012.1"/>
    <property type="molecule type" value="Genomic_DNA"/>
</dbReference>
<dbReference type="RefSeq" id="WP_105037896.1">
    <property type="nucleotide sequence ID" value="NZ_PPSL01000001.1"/>
</dbReference>
<dbReference type="SUPFAM" id="SSF48452">
    <property type="entry name" value="TPR-like"/>
    <property type="match status" value="1"/>
</dbReference>
<dbReference type="Proteomes" id="UP000239872">
    <property type="component" value="Unassembled WGS sequence"/>
</dbReference>
<dbReference type="AlphaFoldDB" id="A0A2S7T1C2"/>
<dbReference type="OrthoDB" id="3884841at2"/>
<sequence length="820" mass="95906">MQQIDANQIFIHEELRNSIHSKMLELTNVKGGNEYDKIASWINNHISENKGVLKPEWGRIGRSATPYRTAMKFENSFRNKNVNYQYLDFLCFLCFDGKTLIDCWEDKQNRQGEILYSVSVPHQYRNNFRKVLERIQQADTRTKKDSVKEDVIEPVPEIIENTFDDASANQNKKETESRQRNSRDINYSLGVPVVEYKENTLLTKLYQRIKEKVLGNRIPYSLNCSIELVTPNIYSFSRIRVTSEGSAEIHAVNCWFKFDISNSSKEPTTLYGVYYGEVGLKEKGLIYVPIKTLSIAEDEISLGERQPLPTTVQGNSKISFYAFLEVEIIKDLRKPLFELYDNRIRSMSSFATALATVRPYHGFKEHWDKSLNKKFVKETFGLVQSLKHDPQVELTLPLKEGEVILSYSDLLGVLPQNFQLDLYKFFNDSVRWENILSQRMPKRVLFRFHFENRIIKQVVFTRAASVFWFFTQTLEVLEKKNEIILTERQIEEAEITKLTEGQRYEEAFVKVESYNKKYGLDRTPSHHCCLGELKRMTGDYKSALGYFQIADRLESNQFEIIYPLALTLINMGRHKEATDKLEQYKFLEKDYNDVSRIALLNLLVGCYFLSGNSLKQIEKLVEVEQILIGDNPEFRLHKMGNIANLIRCYLETNQYEKIEKYLSVEQEIYNSQTELLKEEVLVFYFLGVYYSKIKRHEFAIQLYNSYIVLIGNFEMGKSERSLWLQSKINSAVCYDLIGLPKKGIQILIDTVNSCEKEKDSLAILHHALALFYDRSDRKDETIMHIKKALTYGETAFGKKHTHYKKFLNDHSYINTKYKVQ</sequence>
<protein>
    <submittedName>
        <fullName evidence="1">Uncharacterized protein</fullName>
    </submittedName>
</protein>
<keyword evidence="2" id="KW-1185">Reference proteome</keyword>
<dbReference type="Gene3D" id="1.25.40.10">
    <property type="entry name" value="Tetratricopeptide repeat domain"/>
    <property type="match status" value="2"/>
</dbReference>
<dbReference type="SMART" id="SM00028">
    <property type="entry name" value="TPR"/>
    <property type="match status" value="3"/>
</dbReference>
<reference evidence="1 2" key="1">
    <citation type="submission" date="2018-01" db="EMBL/GenBank/DDBJ databases">
        <title>A novel member of the phylum Bacteroidetes isolated from glacier ice.</title>
        <authorList>
            <person name="Liu Q."/>
            <person name="Xin Y.-H."/>
        </authorList>
    </citation>
    <scope>NUCLEOTIDE SEQUENCE [LARGE SCALE GENOMIC DNA]</scope>
    <source>
        <strain evidence="1 2">RB1R16</strain>
    </source>
</reference>
<accession>A0A2S7T1C2</accession>
<evidence type="ECO:0000313" key="2">
    <source>
        <dbReference type="Proteomes" id="UP000239872"/>
    </source>
</evidence>